<reference evidence="2 3" key="1">
    <citation type="submission" date="2012-04" db="EMBL/GenBank/DDBJ databases">
        <authorList>
            <person name="Harkins D.M."/>
            <person name="Madupu R."/>
            <person name="Durkin A.S."/>
            <person name="Torralba M."/>
            <person name="Methe B."/>
            <person name="Sutton G.G."/>
            <person name="Nelson K.E."/>
        </authorList>
    </citation>
    <scope>NUCLEOTIDE SEQUENCE [LARGE SCALE GENOMIC DNA]</scope>
    <source>
        <strain evidence="2 3">VK64</strain>
    </source>
</reference>
<accession>I2NGF2</accession>
<organism evidence="2 3">
    <name type="scientific">Neisseria sicca VK64</name>
    <dbReference type="NCBI Taxonomy" id="1095748"/>
    <lineage>
        <taxon>Bacteria</taxon>
        <taxon>Pseudomonadati</taxon>
        <taxon>Pseudomonadota</taxon>
        <taxon>Betaproteobacteria</taxon>
        <taxon>Neisseriales</taxon>
        <taxon>Neisseriaceae</taxon>
        <taxon>Neisseria</taxon>
    </lineage>
</organism>
<evidence type="ECO:0000313" key="3">
    <source>
        <dbReference type="Proteomes" id="UP000004473"/>
    </source>
</evidence>
<protein>
    <submittedName>
        <fullName evidence="2">Uncharacterized protein</fullName>
    </submittedName>
</protein>
<name>I2NGF2_NEISI</name>
<dbReference type="AlphaFoldDB" id="I2NGF2"/>
<evidence type="ECO:0000256" key="1">
    <source>
        <dbReference type="SAM" id="MobiDB-lite"/>
    </source>
</evidence>
<evidence type="ECO:0000313" key="2">
    <source>
        <dbReference type="EMBL" id="EIG24913.1"/>
    </source>
</evidence>
<dbReference type="Proteomes" id="UP000004473">
    <property type="component" value="Unassembled WGS sequence"/>
</dbReference>
<sequence length="256" mass="28301">MTEPDFQTTSSAGSRSSETSTLKETTMKKILVSMTALLLSLHAAAAPKSDSADKLGKDIAVFYKNPSAERAASLMDQLVKADLMRETTLAWGTQALQKYPQGSTIWCDNIRTYQGDALTFAAYTLTLTGTNQAKTCLNSLTLDTELKNNLKKNKSFHPLQEPIISPASLDFHWVTYFATGNPKAVERIVDYIIKAQTAAAQRPNHVDLTLASAIWSTRSNMEQDTAIDSIVRQYIQKQPEANKKRLEQALLAPQED</sequence>
<feature type="region of interest" description="Disordered" evidence="1">
    <location>
        <begin position="1"/>
        <end position="22"/>
    </location>
</feature>
<gene>
    <name evidence="2" type="ORF">HMPREF1051_3016</name>
</gene>
<dbReference type="EMBL" id="AJMT01000186">
    <property type="protein sequence ID" value="EIG24913.1"/>
    <property type="molecule type" value="Genomic_DNA"/>
</dbReference>
<dbReference type="PATRIC" id="fig|1095748.3.peg.2386"/>
<proteinExistence type="predicted"/>
<comment type="caution">
    <text evidence="2">The sequence shown here is derived from an EMBL/GenBank/DDBJ whole genome shotgun (WGS) entry which is preliminary data.</text>
</comment>
<feature type="compositionally biased region" description="Low complexity" evidence="1">
    <location>
        <begin position="8"/>
        <end position="20"/>
    </location>
</feature>